<dbReference type="SMART" id="SM00855">
    <property type="entry name" value="PGAM"/>
    <property type="match status" value="1"/>
</dbReference>
<dbReference type="InterPro" id="IPR013078">
    <property type="entry name" value="His_Pase_superF_clade-1"/>
</dbReference>
<evidence type="ECO:0000256" key="2">
    <source>
        <dbReference type="PIRSR" id="PIRSR613078-2"/>
    </source>
</evidence>
<dbReference type="Proteomes" id="UP000029995">
    <property type="component" value="Unassembled WGS sequence"/>
</dbReference>
<dbReference type="EMBL" id="JANX01000400">
    <property type="protein sequence ID" value="KGM31966.1"/>
    <property type="molecule type" value="Genomic_DNA"/>
</dbReference>
<sequence length="193" mass="21022">MSSPYPELTLVRHGETEWSATGKHTGRSDIPLTAAGAEAARTLADRLQGLSVTAVWSSPSQRARTTCELAGFGARAVVRGDLAEWDYGAYEGLTTRQILADRPGWQLFRDGCPQGEAAADVGARADRIIREFRDAGRSVLAFSSSHFLRVLAARWLGLPPEGGANFVLDTASISVLGYEHDLTEPVIRRWNLR</sequence>
<evidence type="ECO:0000256" key="1">
    <source>
        <dbReference type="PIRSR" id="PIRSR613078-1"/>
    </source>
</evidence>
<feature type="binding site" evidence="2">
    <location>
        <begin position="84"/>
        <end position="87"/>
    </location>
    <ligand>
        <name>substrate</name>
    </ligand>
</feature>
<dbReference type="PANTHER" id="PTHR48100:SF15">
    <property type="entry name" value="SEDOHEPTULOSE 1,7-BISPHOSPHATASE"/>
    <property type="match status" value="1"/>
</dbReference>
<dbReference type="GO" id="GO:0101006">
    <property type="term" value="F:protein histidine phosphatase activity"/>
    <property type="evidence" value="ECO:0007669"/>
    <property type="project" value="TreeGrafter"/>
</dbReference>
<dbReference type="InterPro" id="IPR029033">
    <property type="entry name" value="His_PPase_superfam"/>
</dbReference>
<gene>
    <name evidence="3" type="ORF">P409_24140</name>
</gene>
<organism evidence="3 4">
    <name type="scientific">Inquilinus limosus MP06</name>
    <dbReference type="NCBI Taxonomy" id="1398085"/>
    <lineage>
        <taxon>Bacteria</taxon>
        <taxon>Pseudomonadati</taxon>
        <taxon>Pseudomonadota</taxon>
        <taxon>Alphaproteobacteria</taxon>
        <taxon>Rhodospirillales</taxon>
        <taxon>Rhodospirillaceae</taxon>
        <taxon>Inquilinus</taxon>
    </lineage>
</organism>
<name>A0A0A0CZS0_9PROT</name>
<reference evidence="3 4" key="1">
    <citation type="submission" date="2014-01" db="EMBL/GenBank/DDBJ databases">
        <title>Genome sequence determination for a cystic fibrosis isolate, Inquilinus limosus.</title>
        <authorList>
            <person name="Pino M."/>
            <person name="Di Conza J."/>
            <person name="Gutkind G."/>
        </authorList>
    </citation>
    <scope>NUCLEOTIDE SEQUENCE [LARGE SCALE GENOMIC DNA]</scope>
    <source>
        <strain evidence="3 4">MP06</strain>
    </source>
</reference>
<evidence type="ECO:0000313" key="3">
    <source>
        <dbReference type="EMBL" id="KGM31966.1"/>
    </source>
</evidence>
<dbReference type="OrthoDB" id="9781415at2"/>
<feature type="active site" description="Proton donor/acceptor" evidence="1">
    <location>
        <position position="84"/>
    </location>
</feature>
<dbReference type="Pfam" id="PF00300">
    <property type="entry name" value="His_Phos_1"/>
    <property type="match status" value="1"/>
</dbReference>
<proteinExistence type="predicted"/>
<dbReference type="Gene3D" id="3.40.50.1240">
    <property type="entry name" value="Phosphoglycerate mutase-like"/>
    <property type="match status" value="1"/>
</dbReference>
<feature type="active site" description="Tele-phosphohistidine intermediate" evidence="1">
    <location>
        <position position="13"/>
    </location>
</feature>
<protein>
    <submittedName>
        <fullName evidence="3">Phosphoglycerate mutase</fullName>
    </submittedName>
</protein>
<feature type="binding site" evidence="2">
    <location>
        <position position="62"/>
    </location>
    <ligand>
        <name>substrate</name>
    </ligand>
</feature>
<dbReference type="CDD" id="cd07067">
    <property type="entry name" value="HP_PGM_like"/>
    <property type="match status" value="1"/>
</dbReference>
<dbReference type="AlphaFoldDB" id="A0A0A0CZS0"/>
<accession>A0A0A0CZS0</accession>
<dbReference type="GO" id="GO:0070297">
    <property type="term" value="P:regulation of phosphorelay signal transduction system"/>
    <property type="evidence" value="ECO:0007669"/>
    <property type="project" value="TreeGrafter"/>
</dbReference>
<comment type="caution">
    <text evidence="3">The sequence shown here is derived from an EMBL/GenBank/DDBJ whole genome shotgun (WGS) entry which is preliminary data.</text>
</comment>
<feature type="binding site" evidence="2">
    <location>
        <begin position="25"/>
        <end position="26"/>
    </location>
    <ligand>
        <name>substrate</name>
    </ligand>
</feature>
<dbReference type="SUPFAM" id="SSF53254">
    <property type="entry name" value="Phosphoglycerate mutase-like"/>
    <property type="match status" value="1"/>
</dbReference>
<dbReference type="InterPro" id="IPR050275">
    <property type="entry name" value="PGM_Phosphatase"/>
</dbReference>
<dbReference type="PANTHER" id="PTHR48100">
    <property type="entry name" value="BROAD-SPECIFICITY PHOSPHATASE YOR283W-RELATED"/>
    <property type="match status" value="1"/>
</dbReference>
<evidence type="ECO:0000313" key="4">
    <source>
        <dbReference type="Proteomes" id="UP000029995"/>
    </source>
</evidence>